<accession>A0A1I6RRS9</accession>
<reference evidence="4" key="1">
    <citation type="submission" date="2016-10" db="EMBL/GenBank/DDBJ databases">
        <authorList>
            <person name="Varghese N."/>
            <person name="Submissions S."/>
        </authorList>
    </citation>
    <scope>NUCLEOTIDE SEQUENCE [LARGE SCALE GENOMIC DNA]</scope>
    <source>
        <strain evidence="4">DSM 44771</strain>
    </source>
</reference>
<protein>
    <submittedName>
        <fullName evidence="3">LysM domain-containing protein</fullName>
    </submittedName>
</protein>
<keyword evidence="1" id="KW-1133">Transmembrane helix</keyword>
<proteinExistence type="predicted"/>
<feature type="domain" description="LysM" evidence="2">
    <location>
        <begin position="107"/>
        <end position="154"/>
    </location>
</feature>
<dbReference type="InterPro" id="IPR036779">
    <property type="entry name" value="LysM_dom_sf"/>
</dbReference>
<dbReference type="STRING" id="95161.SAMN05660874_02572"/>
<sequence length="157" mass="16548">MTTFIDTVRRVRPVERETLAVRPEVEPIVSPRRRTADRRPHGRVIQVAGRGRVGGSRSCARPVREIGRAGEWVVLGGVAAATFLVVLMVGLFGAGDAPVTGGTTVVQVRTGDTLWGIATRMAPGQDPRAVVDRIVELNGLGGASAEAGRHLVVPVGS</sequence>
<dbReference type="EMBL" id="FOZX01000003">
    <property type="protein sequence ID" value="SFS67429.1"/>
    <property type="molecule type" value="Genomic_DNA"/>
</dbReference>
<keyword evidence="4" id="KW-1185">Reference proteome</keyword>
<evidence type="ECO:0000313" key="3">
    <source>
        <dbReference type="EMBL" id="SFS67429.1"/>
    </source>
</evidence>
<evidence type="ECO:0000259" key="2">
    <source>
        <dbReference type="Pfam" id="PF01476"/>
    </source>
</evidence>
<dbReference type="InterPro" id="IPR018392">
    <property type="entry name" value="LysM"/>
</dbReference>
<dbReference type="RefSeq" id="WP_245775801.1">
    <property type="nucleotide sequence ID" value="NZ_FOZX01000003.1"/>
</dbReference>
<keyword evidence="1" id="KW-0472">Membrane</keyword>
<dbReference type="AlphaFoldDB" id="A0A1I6RRS9"/>
<evidence type="ECO:0000256" key="1">
    <source>
        <dbReference type="SAM" id="Phobius"/>
    </source>
</evidence>
<dbReference type="CDD" id="cd00118">
    <property type="entry name" value="LysM"/>
    <property type="match status" value="1"/>
</dbReference>
<dbReference type="Proteomes" id="UP000198852">
    <property type="component" value="Unassembled WGS sequence"/>
</dbReference>
<name>A0A1I6RRS9_9PSEU</name>
<organism evidence="3 4">
    <name type="scientific">Saccharopolyspora flava</name>
    <dbReference type="NCBI Taxonomy" id="95161"/>
    <lineage>
        <taxon>Bacteria</taxon>
        <taxon>Bacillati</taxon>
        <taxon>Actinomycetota</taxon>
        <taxon>Actinomycetes</taxon>
        <taxon>Pseudonocardiales</taxon>
        <taxon>Pseudonocardiaceae</taxon>
        <taxon>Saccharopolyspora</taxon>
    </lineage>
</organism>
<feature type="transmembrane region" description="Helical" evidence="1">
    <location>
        <begin position="72"/>
        <end position="94"/>
    </location>
</feature>
<keyword evidence="1" id="KW-0812">Transmembrane</keyword>
<dbReference type="Pfam" id="PF01476">
    <property type="entry name" value="LysM"/>
    <property type="match status" value="1"/>
</dbReference>
<gene>
    <name evidence="3" type="ORF">SAMN05660874_02572</name>
</gene>
<dbReference type="Gene3D" id="3.10.350.10">
    <property type="entry name" value="LysM domain"/>
    <property type="match status" value="1"/>
</dbReference>
<evidence type="ECO:0000313" key="4">
    <source>
        <dbReference type="Proteomes" id="UP000198852"/>
    </source>
</evidence>